<proteinExistence type="predicted"/>
<name>A0ABU7A6I4_9TELE</name>
<organism evidence="1 2">
    <name type="scientific">Ataeniobius toweri</name>
    <dbReference type="NCBI Taxonomy" id="208326"/>
    <lineage>
        <taxon>Eukaryota</taxon>
        <taxon>Metazoa</taxon>
        <taxon>Chordata</taxon>
        <taxon>Craniata</taxon>
        <taxon>Vertebrata</taxon>
        <taxon>Euteleostomi</taxon>
        <taxon>Actinopterygii</taxon>
        <taxon>Neopterygii</taxon>
        <taxon>Teleostei</taxon>
        <taxon>Neoteleostei</taxon>
        <taxon>Acanthomorphata</taxon>
        <taxon>Ovalentaria</taxon>
        <taxon>Atherinomorphae</taxon>
        <taxon>Cyprinodontiformes</taxon>
        <taxon>Goodeidae</taxon>
        <taxon>Ataeniobius</taxon>
    </lineage>
</organism>
<evidence type="ECO:0000313" key="1">
    <source>
        <dbReference type="EMBL" id="MED6233607.1"/>
    </source>
</evidence>
<keyword evidence="2" id="KW-1185">Reference proteome</keyword>
<sequence length="70" mass="8109">MDYEPTFHLAIFSPAAELAQKDFFKNLLCLRWTPTSAVTTDFQLLEPERQNSFSAQTDRRRLSMLVGMII</sequence>
<gene>
    <name evidence="1" type="ORF">ATANTOWER_013966</name>
</gene>
<accession>A0ABU7A6I4</accession>
<evidence type="ECO:0000313" key="2">
    <source>
        <dbReference type="Proteomes" id="UP001345963"/>
    </source>
</evidence>
<dbReference type="EMBL" id="JAHUTI010002923">
    <property type="protein sequence ID" value="MED6233607.1"/>
    <property type="molecule type" value="Genomic_DNA"/>
</dbReference>
<dbReference type="Proteomes" id="UP001345963">
    <property type="component" value="Unassembled WGS sequence"/>
</dbReference>
<comment type="caution">
    <text evidence="1">The sequence shown here is derived from an EMBL/GenBank/DDBJ whole genome shotgun (WGS) entry which is preliminary data.</text>
</comment>
<protein>
    <submittedName>
        <fullName evidence="1">Uncharacterized protein</fullName>
    </submittedName>
</protein>
<reference evidence="1 2" key="1">
    <citation type="submission" date="2021-07" db="EMBL/GenBank/DDBJ databases">
        <authorList>
            <person name="Palmer J.M."/>
        </authorList>
    </citation>
    <scope>NUCLEOTIDE SEQUENCE [LARGE SCALE GENOMIC DNA]</scope>
    <source>
        <strain evidence="1 2">AT_MEX2019</strain>
        <tissue evidence="1">Muscle</tissue>
    </source>
</reference>